<feature type="coiled-coil region" evidence="1">
    <location>
        <begin position="561"/>
        <end position="616"/>
    </location>
</feature>
<evidence type="ECO:0000313" key="4">
    <source>
        <dbReference type="Proteomes" id="UP001497522"/>
    </source>
</evidence>
<accession>A0ABP1B1B2</accession>
<feature type="compositionally biased region" description="Low complexity" evidence="2">
    <location>
        <begin position="74"/>
        <end position="92"/>
    </location>
</feature>
<feature type="coiled-coil region" evidence="1">
    <location>
        <begin position="716"/>
        <end position="750"/>
    </location>
</feature>
<feature type="compositionally biased region" description="Acidic residues" evidence="2">
    <location>
        <begin position="775"/>
        <end position="784"/>
    </location>
</feature>
<evidence type="ECO:0000256" key="1">
    <source>
        <dbReference type="SAM" id="Coils"/>
    </source>
</evidence>
<sequence length="801" mass="87225">MQEDERNSSDDMESLFAGMDFVAPAFSVSVLSTSSPSAAAAAAASPPPLSKDPTLSLSLEESVLPQGDLASVAPVLLSPSQQQQPRLTPSSSIHGFVFQPPGEPLDESLFSGLSLVSTPSDVTASQSAEVLEVIAPPSPSPPTLPPPPSAIVTSFVEDRNDEVKLERMSSMGSEESGTGDRDVSSVQSIMAAYNDVPPSSRSLPAGIPVAPIESIIETPHRQGGTAAGQNELTIEMKFNLIKQAIATKVKSLKERGLLVSAKRKDAAQKRRQAAEIVASESARHKDLEAQLEVACETEDFEKADDLSGKILESEKTQEEAVRVFTVAEVECDQIAAEMQEVLDLEIEIEEQGAQLLQALTKEAEEAMERVKLEAQGTARQGFNKLDAEEKTVQLERLKVSSELQLADEALRDLNNAVTESTKTKAEQKLLLMKKRELLDLELQELLAKVRAKELEISEADEHISEVDKEISMLEAATDQQHVATNTKVEGLRMALMELDTKSSSLTEQRDGLKAVLSDMEAEMLNLERLAKIAMADGLAMHEAMETKKGAAALISQSREKMMHLAAKEKQATEEVHALRQEALVARASLQEVVGVKVKLQQEMATAKQRILFVEKRGPELEAEKKLAASARNFKEAGRLAAEAKALMAEKEDLTGNIAQISSRIHALEEEGVAKGDALAEMDELVAVKEKEGAVARCERLRLLATAARHERDAAIDLDDLQEAENLEIEVEAAEQEADELQRLFNLEEQKYARVVEIPASGMGSKMREQPHGADEMFDISTEEAPEMKDIADEQPIEAENT</sequence>
<feature type="region of interest" description="Disordered" evidence="2">
    <location>
        <begin position="37"/>
        <end position="62"/>
    </location>
</feature>
<dbReference type="Proteomes" id="UP001497522">
    <property type="component" value="Chromosome 18"/>
</dbReference>
<dbReference type="PANTHER" id="PTHR38394:SF1">
    <property type="entry name" value="NEUROFILAMENT LIGHT PROTEIN"/>
    <property type="match status" value="1"/>
</dbReference>
<feature type="coiled-coil region" evidence="1">
    <location>
        <begin position="509"/>
        <end position="536"/>
    </location>
</feature>
<evidence type="ECO:0000256" key="2">
    <source>
        <dbReference type="SAM" id="MobiDB-lite"/>
    </source>
</evidence>
<keyword evidence="1" id="KW-0175">Coiled coil</keyword>
<gene>
    <name evidence="3" type="ORF">CSSPJE1EN2_LOCUS11637</name>
</gene>
<keyword evidence="4" id="KW-1185">Reference proteome</keyword>
<feature type="compositionally biased region" description="Basic and acidic residues" evidence="2">
    <location>
        <begin position="765"/>
        <end position="774"/>
    </location>
</feature>
<evidence type="ECO:0000313" key="3">
    <source>
        <dbReference type="EMBL" id="CAK9868678.1"/>
    </source>
</evidence>
<reference evidence="3" key="1">
    <citation type="submission" date="2024-03" db="EMBL/GenBank/DDBJ databases">
        <authorList>
            <consortium name="ELIXIR-Norway"/>
            <consortium name="Elixir Norway"/>
        </authorList>
    </citation>
    <scope>NUCLEOTIDE SEQUENCE</scope>
</reference>
<feature type="region of interest" description="Disordered" evidence="2">
    <location>
        <begin position="761"/>
        <end position="801"/>
    </location>
</feature>
<feature type="coiled-coil region" evidence="1">
    <location>
        <begin position="334"/>
        <end position="380"/>
    </location>
</feature>
<name>A0ABP1B1B2_9BRYO</name>
<protein>
    <recommendedName>
        <fullName evidence="5">UVR domain-containing protein</fullName>
    </recommendedName>
</protein>
<proteinExistence type="predicted"/>
<dbReference type="EMBL" id="OZ023719">
    <property type="protein sequence ID" value="CAK9868678.1"/>
    <property type="molecule type" value="Genomic_DNA"/>
</dbReference>
<organism evidence="3 4">
    <name type="scientific">Sphagnum jensenii</name>
    <dbReference type="NCBI Taxonomy" id="128206"/>
    <lineage>
        <taxon>Eukaryota</taxon>
        <taxon>Viridiplantae</taxon>
        <taxon>Streptophyta</taxon>
        <taxon>Embryophyta</taxon>
        <taxon>Bryophyta</taxon>
        <taxon>Sphagnophytina</taxon>
        <taxon>Sphagnopsida</taxon>
        <taxon>Sphagnales</taxon>
        <taxon>Sphagnaceae</taxon>
        <taxon>Sphagnum</taxon>
    </lineage>
</organism>
<evidence type="ECO:0008006" key="5">
    <source>
        <dbReference type="Google" id="ProtNLM"/>
    </source>
</evidence>
<feature type="coiled-coil region" evidence="1">
    <location>
        <begin position="435"/>
        <end position="476"/>
    </location>
</feature>
<feature type="coiled-coil region" evidence="1">
    <location>
        <begin position="643"/>
        <end position="670"/>
    </location>
</feature>
<dbReference type="PANTHER" id="PTHR38394">
    <property type="entry name" value="NEUROFILAMENT LIGHT PROTEIN"/>
    <property type="match status" value="1"/>
</dbReference>
<feature type="region of interest" description="Disordered" evidence="2">
    <location>
        <begin position="74"/>
        <end position="98"/>
    </location>
</feature>
<feature type="compositionally biased region" description="Acidic residues" evidence="2">
    <location>
        <begin position="792"/>
        <end position="801"/>
    </location>
</feature>